<reference evidence="2" key="1">
    <citation type="submission" date="2017-03" db="EMBL/GenBank/DDBJ databases">
        <title>The mitochondrial genome of the carnivorous plant Utricularia reniformis (Lentibulariaceae): structure, comparative analysis and evolutionary landmarks.</title>
        <authorList>
            <person name="Silva S.R."/>
            <person name="Alvarenga D.O."/>
            <person name="Michael T.P."/>
            <person name="Miranda V.F.O."/>
            <person name="Varani A.M."/>
        </authorList>
    </citation>
    <scope>NUCLEOTIDE SEQUENCE</scope>
</reference>
<protein>
    <submittedName>
        <fullName evidence="2">Uncharacterized protein</fullName>
    </submittedName>
</protein>
<gene>
    <name evidence="1" type="ORF">AEK19_MT0833</name>
    <name evidence="2" type="ORF">AEK19_MT1876</name>
</gene>
<evidence type="ECO:0000313" key="2">
    <source>
        <dbReference type="EMBL" id="ART32045.1"/>
    </source>
</evidence>
<geneLocation type="mitochondrion" evidence="2"/>
<proteinExistence type="predicted"/>
<sequence length="65" mass="7365">MTLVSGIPFSGIPIFSFRLLFLSELFLSITCLFRSYESNLSIRMLLVASSPFISFTLELRARVKS</sequence>
<accession>A0A1Y0B3L6</accession>
<keyword evidence="2" id="KW-0496">Mitochondrion</keyword>
<organism evidence="2">
    <name type="scientific">Utricularia reniformis</name>
    <dbReference type="NCBI Taxonomy" id="192314"/>
    <lineage>
        <taxon>Eukaryota</taxon>
        <taxon>Viridiplantae</taxon>
        <taxon>Streptophyta</taxon>
        <taxon>Embryophyta</taxon>
        <taxon>Tracheophyta</taxon>
        <taxon>Spermatophyta</taxon>
        <taxon>Magnoliopsida</taxon>
        <taxon>eudicotyledons</taxon>
        <taxon>Gunneridae</taxon>
        <taxon>Pentapetalae</taxon>
        <taxon>asterids</taxon>
        <taxon>lamiids</taxon>
        <taxon>Lamiales</taxon>
        <taxon>Lentibulariaceae</taxon>
        <taxon>Utricularia</taxon>
    </lineage>
</organism>
<dbReference type="EMBL" id="KY774314">
    <property type="protein sequence ID" value="ART32045.1"/>
    <property type="molecule type" value="Genomic_DNA"/>
</dbReference>
<dbReference type="EMBL" id="KY774314">
    <property type="protein sequence ID" value="ART31066.1"/>
    <property type="molecule type" value="Genomic_DNA"/>
</dbReference>
<name>A0A1Y0B3L6_9LAMI</name>
<dbReference type="AlphaFoldDB" id="A0A1Y0B3L6"/>
<evidence type="ECO:0000313" key="1">
    <source>
        <dbReference type="EMBL" id="ART31066.1"/>
    </source>
</evidence>